<proteinExistence type="predicted"/>
<organism evidence="2 3">
    <name type="scientific">Legionella cardiaca</name>
    <dbReference type="NCBI Taxonomy" id="1071983"/>
    <lineage>
        <taxon>Bacteria</taxon>
        <taxon>Pseudomonadati</taxon>
        <taxon>Pseudomonadota</taxon>
        <taxon>Gammaproteobacteria</taxon>
        <taxon>Legionellales</taxon>
        <taxon>Legionellaceae</taxon>
        <taxon>Legionella</taxon>
    </lineage>
</organism>
<name>A0ABY8AVC2_9GAMM</name>
<feature type="signal peptide" evidence="1">
    <location>
        <begin position="1"/>
        <end position="19"/>
    </location>
</feature>
<reference evidence="2 3" key="1">
    <citation type="submission" date="2023-02" db="EMBL/GenBank/DDBJ databases">
        <title>Genome Sequence of L. cardiaca H63T.</title>
        <authorList>
            <person name="Lopez A.E."/>
            <person name="Cianciotto N.P."/>
        </authorList>
    </citation>
    <scope>NUCLEOTIDE SEQUENCE [LARGE SCALE GENOMIC DNA]</scope>
    <source>
        <strain evidence="2 3">H63</strain>
    </source>
</reference>
<evidence type="ECO:0000256" key="1">
    <source>
        <dbReference type="SAM" id="SignalP"/>
    </source>
</evidence>
<accession>A0ABY8AVC2</accession>
<gene>
    <name evidence="2" type="ORF">PXX05_07360</name>
</gene>
<sequence>MKKIFILLCSSFMTSAVFASSIVLDNKTNYPKKDTFGRIAIQWAVSAKAVQKANENILNGAILNSNSLMILTQKGKVELSSPNNARYFRLVVWSNDKKEPDLLTNWVDFIPNKTYVVHQNQLVPRMLMAGSGC</sequence>
<keyword evidence="1" id="KW-0732">Signal</keyword>
<keyword evidence="3" id="KW-1185">Reference proteome</keyword>
<evidence type="ECO:0000313" key="2">
    <source>
        <dbReference type="EMBL" id="WED44598.1"/>
    </source>
</evidence>
<protein>
    <submittedName>
        <fullName evidence="2">Uncharacterized protein</fullName>
    </submittedName>
</protein>
<dbReference type="RefSeq" id="WP_275090419.1">
    <property type="nucleotide sequence ID" value="NZ_CP119078.1"/>
</dbReference>
<feature type="chain" id="PRO_5045976354" evidence="1">
    <location>
        <begin position="20"/>
        <end position="133"/>
    </location>
</feature>
<dbReference type="EMBL" id="CP119078">
    <property type="protein sequence ID" value="WED44598.1"/>
    <property type="molecule type" value="Genomic_DNA"/>
</dbReference>
<dbReference type="Proteomes" id="UP001222087">
    <property type="component" value="Chromosome"/>
</dbReference>
<evidence type="ECO:0000313" key="3">
    <source>
        <dbReference type="Proteomes" id="UP001222087"/>
    </source>
</evidence>